<organism evidence="2 3">
    <name type="scientific">Syphacia muris</name>
    <dbReference type="NCBI Taxonomy" id="451379"/>
    <lineage>
        <taxon>Eukaryota</taxon>
        <taxon>Metazoa</taxon>
        <taxon>Ecdysozoa</taxon>
        <taxon>Nematoda</taxon>
        <taxon>Chromadorea</taxon>
        <taxon>Rhabditida</taxon>
        <taxon>Spirurina</taxon>
        <taxon>Oxyuridomorpha</taxon>
        <taxon>Oxyuroidea</taxon>
        <taxon>Oxyuridae</taxon>
        <taxon>Syphacia</taxon>
    </lineage>
</organism>
<dbReference type="STRING" id="451379.A0A0N5AF06"/>
<evidence type="ECO:0000313" key="3">
    <source>
        <dbReference type="WBParaSite" id="SMUV_0000283601-mRNA-1"/>
    </source>
</evidence>
<evidence type="ECO:0000256" key="1">
    <source>
        <dbReference type="SAM" id="MobiDB-lite"/>
    </source>
</evidence>
<proteinExistence type="predicted"/>
<evidence type="ECO:0000313" key="2">
    <source>
        <dbReference type="Proteomes" id="UP000046393"/>
    </source>
</evidence>
<keyword evidence="2" id="KW-1185">Reference proteome</keyword>
<reference evidence="3" key="1">
    <citation type="submission" date="2017-02" db="UniProtKB">
        <authorList>
            <consortium name="WormBaseParasite"/>
        </authorList>
    </citation>
    <scope>IDENTIFICATION</scope>
</reference>
<protein>
    <submittedName>
        <fullName evidence="3">C2H2-type domain-containing protein</fullName>
    </submittedName>
</protein>
<feature type="compositionally biased region" description="Low complexity" evidence="1">
    <location>
        <begin position="152"/>
        <end position="165"/>
    </location>
</feature>
<dbReference type="WBParaSite" id="SMUV_0000283601-mRNA-1">
    <property type="protein sequence ID" value="SMUV_0000283601-mRNA-1"/>
    <property type="gene ID" value="SMUV_0000283601"/>
</dbReference>
<sequence>MQRERFFSFIRPVSSSTDGAHKCMQCGQIVASMMEGRRHAVGHLRIMRLRCALCDCGSFFCSDMRTHLQMRHCEMLHRAPKGYVLPGDVTPCMTDAQADELTKLVDPMKPGRVMYTSGKIVSAASHKPYYPDAEIEERVLGSARPAVPPVSPRASTSPVSKSSDS</sequence>
<dbReference type="AlphaFoldDB" id="A0A0N5AF06"/>
<feature type="region of interest" description="Disordered" evidence="1">
    <location>
        <begin position="141"/>
        <end position="165"/>
    </location>
</feature>
<accession>A0A0N5AF06</accession>
<dbReference type="Proteomes" id="UP000046393">
    <property type="component" value="Unplaced"/>
</dbReference>
<name>A0A0N5AF06_9BILA</name>